<keyword evidence="3 5" id="KW-0697">Rotamase</keyword>
<reference evidence="8" key="1">
    <citation type="submission" date="2020-09" db="EMBL/GenBank/DDBJ databases">
        <title>Taishania pollutisoli gen. nov., sp. nov., Isolated from Tetrabromobisphenol A-Contaminated Soil.</title>
        <authorList>
            <person name="Chen Q."/>
        </authorList>
    </citation>
    <scope>NUCLEOTIDE SEQUENCE</scope>
    <source>
        <strain evidence="8">CZZ-1</strain>
    </source>
</reference>
<dbReference type="GO" id="GO:0003755">
    <property type="term" value="F:peptidyl-prolyl cis-trans isomerase activity"/>
    <property type="evidence" value="ECO:0007669"/>
    <property type="project" value="UniProtKB-UniRule"/>
</dbReference>
<keyword evidence="9" id="KW-1185">Reference proteome</keyword>
<dbReference type="PANTHER" id="PTHR43811">
    <property type="entry name" value="FKBP-TYPE PEPTIDYL-PROLYL CIS-TRANS ISOMERASE FKPA"/>
    <property type="match status" value="1"/>
</dbReference>
<evidence type="ECO:0000256" key="1">
    <source>
        <dbReference type="ARBA" id="ARBA00000971"/>
    </source>
</evidence>
<proteinExistence type="inferred from homology"/>
<dbReference type="PROSITE" id="PS50059">
    <property type="entry name" value="FKBP_PPIASE"/>
    <property type="match status" value="1"/>
</dbReference>
<accession>A0A8J6P5N8</accession>
<dbReference type="Proteomes" id="UP000652681">
    <property type="component" value="Unassembled WGS sequence"/>
</dbReference>
<dbReference type="EC" id="5.2.1.8" evidence="6"/>
<evidence type="ECO:0000256" key="4">
    <source>
        <dbReference type="ARBA" id="ARBA00023235"/>
    </source>
</evidence>
<dbReference type="EMBL" id="JACVEL010000004">
    <property type="protein sequence ID" value="MBC9812272.1"/>
    <property type="molecule type" value="Genomic_DNA"/>
</dbReference>
<dbReference type="PANTHER" id="PTHR43811:SF19">
    <property type="entry name" value="39 KDA FK506-BINDING NUCLEAR PROTEIN"/>
    <property type="match status" value="1"/>
</dbReference>
<dbReference type="SUPFAM" id="SSF54534">
    <property type="entry name" value="FKBP-like"/>
    <property type="match status" value="1"/>
</dbReference>
<evidence type="ECO:0000256" key="2">
    <source>
        <dbReference type="ARBA" id="ARBA00006577"/>
    </source>
</evidence>
<comment type="catalytic activity">
    <reaction evidence="1 5 6">
        <text>[protein]-peptidylproline (omega=180) = [protein]-peptidylproline (omega=0)</text>
        <dbReference type="Rhea" id="RHEA:16237"/>
        <dbReference type="Rhea" id="RHEA-COMP:10747"/>
        <dbReference type="Rhea" id="RHEA-COMP:10748"/>
        <dbReference type="ChEBI" id="CHEBI:83833"/>
        <dbReference type="ChEBI" id="CHEBI:83834"/>
        <dbReference type="EC" id="5.2.1.8"/>
    </reaction>
</comment>
<evidence type="ECO:0000259" key="7">
    <source>
        <dbReference type="PROSITE" id="PS50059"/>
    </source>
</evidence>
<evidence type="ECO:0000256" key="5">
    <source>
        <dbReference type="PROSITE-ProRule" id="PRU00277"/>
    </source>
</evidence>
<dbReference type="PROSITE" id="PS51257">
    <property type="entry name" value="PROKAR_LIPOPROTEIN"/>
    <property type="match status" value="1"/>
</dbReference>
<dbReference type="Pfam" id="PF00254">
    <property type="entry name" value="FKBP_C"/>
    <property type="match status" value="1"/>
</dbReference>
<evidence type="ECO:0000313" key="8">
    <source>
        <dbReference type="EMBL" id="MBC9812272.1"/>
    </source>
</evidence>
<keyword evidence="4 5" id="KW-0413">Isomerase</keyword>
<dbReference type="InterPro" id="IPR001179">
    <property type="entry name" value="PPIase_FKBP_dom"/>
</dbReference>
<comment type="similarity">
    <text evidence="2 6">Belongs to the FKBP-type PPIase family.</text>
</comment>
<protein>
    <recommendedName>
        <fullName evidence="6">Peptidyl-prolyl cis-trans isomerase</fullName>
        <ecNumber evidence="6">5.2.1.8</ecNumber>
    </recommendedName>
</protein>
<name>A0A8J6P5N8_9FLAO</name>
<dbReference type="Gene3D" id="3.10.50.40">
    <property type="match status" value="1"/>
</dbReference>
<feature type="domain" description="PPIase FKBP-type" evidence="7">
    <location>
        <begin position="66"/>
        <end position="148"/>
    </location>
</feature>
<sequence length="148" mass="16825">MKHLFWILLVGLTFFSCGRYNDDELKTFDEKIAAYVKKNNLDMTRSESGLYYNIQNEGEGDLIKPTDVISAIYKGKLLNGKVFDEKKEPTELTLKNLVHGWREIAYYLKPGGKATIICPPQLGYGQQAIGEIPEDAILIFDIEIIDAY</sequence>
<dbReference type="RefSeq" id="WP_216713911.1">
    <property type="nucleotide sequence ID" value="NZ_JACVEL010000004.1"/>
</dbReference>
<gene>
    <name evidence="8" type="ORF">H9Y05_07235</name>
</gene>
<dbReference type="InterPro" id="IPR046357">
    <property type="entry name" value="PPIase_dom_sf"/>
</dbReference>
<evidence type="ECO:0000256" key="6">
    <source>
        <dbReference type="RuleBase" id="RU003915"/>
    </source>
</evidence>
<organism evidence="8 9">
    <name type="scientific">Taishania pollutisoli</name>
    <dbReference type="NCBI Taxonomy" id="2766479"/>
    <lineage>
        <taxon>Bacteria</taxon>
        <taxon>Pseudomonadati</taxon>
        <taxon>Bacteroidota</taxon>
        <taxon>Flavobacteriia</taxon>
        <taxon>Flavobacteriales</taxon>
        <taxon>Crocinitomicaceae</taxon>
        <taxon>Taishania</taxon>
    </lineage>
</organism>
<comment type="caution">
    <text evidence="8">The sequence shown here is derived from an EMBL/GenBank/DDBJ whole genome shotgun (WGS) entry which is preliminary data.</text>
</comment>
<evidence type="ECO:0000313" key="9">
    <source>
        <dbReference type="Proteomes" id="UP000652681"/>
    </source>
</evidence>
<dbReference type="AlphaFoldDB" id="A0A8J6P5N8"/>
<evidence type="ECO:0000256" key="3">
    <source>
        <dbReference type="ARBA" id="ARBA00023110"/>
    </source>
</evidence>